<evidence type="ECO:0000313" key="2">
    <source>
        <dbReference type="Proteomes" id="UP001153332"/>
    </source>
</evidence>
<gene>
    <name evidence="1" type="ORF">O1611_g7907</name>
</gene>
<protein>
    <submittedName>
        <fullName evidence="1">Uncharacterized protein</fullName>
    </submittedName>
</protein>
<proteinExistence type="predicted"/>
<organism evidence="1 2">
    <name type="scientific">Lasiodiplodia mahajangana</name>
    <dbReference type="NCBI Taxonomy" id="1108764"/>
    <lineage>
        <taxon>Eukaryota</taxon>
        <taxon>Fungi</taxon>
        <taxon>Dikarya</taxon>
        <taxon>Ascomycota</taxon>
        <taxon>Pezizomycotina</taxon>
        <taxon>Dothideomycetes</taxon>
        <taxon>Dothideomycetes incertae sedis</taxon>
        <taxon>Botryosphaeriales</taxon>
        <taxon>Botryosphaeriaceae</taxon>
        <taxon>Lasiodiplodia</taxon>
    </lineage>
</organism>
<reference evidence="1" key="1">
    <citation type="submission" date="2022-12" db="EMBL/GenBank/DDBJ databases">
        <title>Genome Sequence of Lasiodiplodia mahajangana.</title>
        <authorList>
            <person name="Buettner E."/>
        </authorList>
    </citation>
    <scope>NUCLEOTIDE SEQUENCE</scope>
    <source>
        <strain evidence="1">VT137</strain>
    </source>
</reference>
<evidence type="ECO:0000313" key="1">
    <source>
        <dbReference type="EMBL" id="KAJ8125730.1"/>
    </source>
</evidence>
<accession>A0ACC2JE30</accession>
<dbReference type="EMBL" id="JAPUUL010002202">
    <property type="protein sequence ID" value="KAJ8125730.1"/>
    <property type="molecule type" value="Genomic_DNA"/>
</dbReference>
<comment type="caution">
    <text evidence="1">The sequence shown here is derived from an EMBL/GenBank/DDBJ whole genome shotgun (WGS) entry which is preliminary data.</text>
</comment>
<keyword evidence="2" id="KW-1185">Reference proteome</keyword>
<sequence>MWLWTADHDIDDNNITQISVYVARGMLIESVKPLWLYGTASEHSVFYQYEFYQAQNVLAAMIQTESPYYQPNPLPPTPFTDAVGVFPSDPDYDCPDGKQEGCDASWAVRMVSSSNITVAGAGLYSWFQTYAQTCVDTQNCQLSLVQMQDNSGDIHFWNLITIGALNMISSDARDSHIEISALNYTNVDYHPFWSQLSLFEPAEVPEDGGDGGNLIYVDTAIWSLGGGATASCIPPCTLVLPPSQISSTTTISWPPLITTLLSSEAGGGIQTITTTFSIPAITTTAIDWWPVTVNSGDPTAAVLTPVQSVKPSPIQITLPPNVATLPPSQIPEYSNGVPISSSSSTTTTTTTVVPIFFPTPHPVTIQPQATVSISLSTKKPITTTLPPSTTTFDSTTITIPPITTTEIRPAMSDAERTTATNSAAAEAVVFSVAMAAALSLAVAEVAAYSDAALAVRPFLDVLQGMCVLLTNAAALGARMEAAESSLKGITNCHSYIDCDATDKTITSTQTEPEPTYGTVTVTVSDRVGDLTRFAAMPTGGGKTVPTGPNGEEATYWTWFVSASTTSGAYGLGTYNGRPSDECTNTGEWSDMLYTSSVWIYDVQGLTVFGDSSCSYTATNHDQSPPTDAILGTITCSKWQDATCYQDNRQAAQTCSSGRIDFTTS</sequence>
<dbReference type="Proteomes" id="UP001153332">
    <property type="component" value="Unassembled WGS sequence"/>
</dbReference>
<name>A0ACC2JE30_9PEZI</name>